<proteinExistence type="inferred from homology"/>
<sequence>MKRLLALVMALSLVTSGCAASKADGTVVVLASWSGDEEQAFRQVLNAFTADTGIDYVYQGTRAVDQVLASDVQRGTPPDVAVLPNAGVLAKYQKSGDLLPLDDDLAAAVTRSFSAQWVTLQQIGTGKLYAVTVKADLKSLIWYNPARLTGIRPTTFEGLRAFSAGQTAAGGTPWCVGMGAPPTSGWPGTDWIEDILLHSAGPDKYWRWVSGGLEWTSPEVKQAWLDWGSILDPAAIRGGTAAALLTDFGDAGKPMFTDPPGCALEHQASFIMSRYQNFTRSDGSFPQPGKDFDFLSFPGRDVSEVAADLAGMFKNTPQARKLIEYLASEKAQRIWPSIPRANAFSANRKLDLKVYPDQVSRRVAETITLGTALCFDASDLMPATMTGAFHRAVLEYLSNRDRLDILLKQLDDVRKSIQQGEWLRIPCGQ</sequence>
<dbReference type="Gene3D" id="3.40.190.10">
    <property type="entry name" value="Periplasmic binding protein-like II"/>
    <property type="match status" value="2"/>
</dbReference>
<organism evidence="4 5">
    <name type="scientific">Amycolatopsis alba DSM 44262</name>
    <dbReference type="NCBI Taxonomy" id="1125972"/>
    <lineage>
        <taxon>Bacteria</taxon>
        <taxon>Bacillati</taxon>
        <taxon>Actinomycetota</taxon>
        <taxon>Actinomycetes</taxon>
        <taxon>Pseudonocardiales</taxon>
        <taxon>Pseudonocardiaceae</taxon>
        <taxon>Amycolatopsis</taxon>
    </lineage>
</organism>
<keyword evidence="5" id="KW-1185">Reference proteome</keyword>
<comment type="caution">
    <text evidence="4">The sequence shown here is derived from an EMBL/GenBank/DDBJ whole genome shotgun (WGS) entry which is preliminary data.</text>
</comment>
<dbReference type="OrthoDB" id="8663148at2"/>
<dbReference type="PANTHER" id="PTHR43649:SF29">
    <property type="entry name" value="OSMOPROTECTIVE COMPOUNDS-BINDING PROTEIN GGTB"/>
    <property type="match status" value="1"/>
</dbReference>
<reference evidence="4 5" key="1">
    <citation type="submission" date="2017-07" db="EMBL/GenBank/DDBJ databases">
        <title>Amycolatopsis alba DSM 44262 Genome sequencing and assembly.</title>
        <authorList>
            <person name="Kaur N."/>
            <person name="Mayilraj S."/>
        </authorList>
    </citation>
    <scope>NUCLEOTIDE SEQUENCE [LARGE SCALE GENOMIC DNA]</scope>
    <source>
        <strain evidence="4 5">DSM 44262</strain>
    </source>
</reference>
<name>A0A229RK31_AMYAL</name>
<comment type="similarity">
    <text evidence="1">Belongs to the bacterial solute-binding protein 1 family.</text>
</comment>
<keyword evidence="3" id="KW-0732">Signal</keyword>
<dbReference type="PROSITE" id="PS51257">
    <property type="entry name" value="PROKAR_LIPOPROTEIN"/>
    <property type="match status" value="1"/>
</dbReference>
<evidence type="ECO:0000313" key="5">
    <source>
        <dbReference type="Proteomes" id="UP000215563"/>
    </source>
</evidence>
<accession>A0A229RK31</accession>
<dbReference type="Proteomes" id="UP000215563">
    <property type="component" value="Unassembled WGS sequence"/>
</dbReference>
<feature type="signal peptide" evidence="3">
    <location>
        <begin position="1"/>
        <end position="19"/>
    </location>
</feature>
<dbReference type="SUPFAM" id="SSF53850">
    <property type="entry name" value="Periplasmic binding protein-like II"/>
    <property type="match status" value="1"/>
</dbReference>
<dbReference type="AlphaFoldDB" id="A0A229RK31"/>
<dbReference type="InterPro" id="IPR006059">
    <property type="entry name" value="SBP"/>
</dbReference>
<gene>
    <name evidence="4" type="ORF">CFP75_25405</name>
</gene>
<keyword evidence="2" id="KW-0813">Transport</keyword>
<dbReference type="Pfam" id="PF01547">
    <property type="entry name" value="SBP_bac_1"/>
    <property type="match status" value="1"/>
</dbReference>
<feature type="chain" id="PRO_5038356274" evidence="3">
    <location>
        <begin position="20"/>
        <end position="429"/>
    </location>
</feature>
<evidence type="ECO:0000256" key="1">
    <source>
        <dbReference type="ARBA" id="ARBA00008520"/>
    </source>
</evidence>
<evidence type="ECO:0000256" key="3">
    <source>
        <dbReference type="SAM" id="SignalP"/>
    </source>
</evidence>
<dbReference type="EMBL" id="NMQU01000081">
    <property type="protein sequence ID" value="OXM47017.1"/>
    <property type="molecule type" value="Genomic_DNA"/>
</dbReference>
<evidence type="ECO:0000256" key="2">
    <source>
        <dbReference type="ARBA" id="ARBA00022448"/>
    </source>
</evidence>
<evidence type="ECO:0000313" key="4">
    <source>
        <dbReference type="EMBL" id="OXM47017.1"/>
    </source>
</evidence>
<protein>
    <submittedName>
        <fullName evidence="4">ABC transporter substrate-binding protein</fullName>
    </submittedName>
</protein>
<dbReference type="RefSeq" id="WP_026466686.1">
    <property type="nucleotide sequence ID" value="NZ_KB913032.1"/>
</dbReference>
<dbReference type="InterPro" id="IPR050490">
    <property type="entry name" value="Bact_solute-bd_prot1"/>
</dbReference>
<dbReference type="PANTHER" id="PTHR43649">
    <property type="entry name" value="ARABINOSE-BINDING PROTEIN-RELATED"/>
    <property type="match status" value="1"/>
</dbReference>